<evidence type="ECO:0000256" key="2">
    <source>
        <dbReference type="ARBA" id="ARBA00022490"/>
    </source>
</evidence>
<keyword evidence="8" id="KW-1185">Reference proteome</keyword>
<dbReference type="InterPro" id="IPR028745">
    <property type="entry name" value="AKAP9/Pericentrin"/>
</dbReference>
<dbReference type="PANTHER" id="PTHR44981:SF1">
    <property type="entry name" value="A-KINASE ANCHOR PROTEIN 9"/>
    <property type="match status" value="1"/>
</dbReference>
<organism evidence="7 8">
    <name type="scientific">Gadus morhua</name>
    <name type="common">Atlantic cod</name>
    <dbReference type="NCBI Taxonomy" id="8049"/>
    <lineage>
        <taxon>Eukaryota</taxon>
        <taxon>Metazoa</taxon>
        <taxon>Chordata</taxon>
        <taxon>Craniata</taxon>
        <taxon>Vertebrata</taxon>
        <taxon>Euteleostomi</taxon>
        <taxon>Actinopterygii</taxon>
        <taxon>Neopterygii</taxon>
        <taxon>Teleostei</taxon>
        <taxon>Neoteleostei</taxon>
        <taxon>Acanthomorphata</taxon>
        <taxon>Zeiogadaria</taxon>
        <taxon>Gadariae</taxon>
        <taxon>Gadiformes</taxon>
        <taxon>Gadoidei</taxon>
        <taxon>Gadidae</taxon>
        <taxon>Gadus</taxon>
    </lineage>
</organism>
<dbReference type="AlphaFoldDB" id="A0A8C5CVX4"/>
<dbReference type="GO" id="GO:0005813">
    <property type="term" value="C:centrosome"/>
    <property type="evidence" value="ECO:0007669"/>
    <property type="project" value="UniProtKB-SubCell"/>
</dbReference>
<protein>
    <submittedName>
        <fullName evidence="7">Uncharacterized protein</fullName>
    </submittedName>
</protein>
<evidence type="ECO:0000313" key="7">
    <source>
        <dbReference type="Ensembl" id="ENSGMOP00000067859.1"/>
    </source>
</evidence>
<evidence type="ECO:0000313" key="8">
    <source>
        <dbReference type="Proteomes" id="UP000694546"/>
    </source>
</evidence>
<evidence type="ECO:0000256" key="4">
    <source>
        <dbReference type="ARBA" id="ARBA00023212"/>
    </source>
</evidence>
<feature type="region of interest" description="Disordered" evidence="6">
    <location>
        <begin position="38"/>
        <end position="58"/>
    </location>
</feature>
<keyword evidence="4" id="KW-0206">Cytoskeleton</keyword>
<dbReference type="GeneTree" id="ENSGT00730000110871"/>
<dbReference type="Proteomes" id="UP000694546">
    <property type="component" value="Chromosome 22"/>
</dbReference>
<proteinExistence type="predicted"/>
<evidence type="ECO:0000256" key="6">
    <source>
        <dbReference type="SAM" id="MobiDB-lite"/>
    </source>
</evidence>
<keyword evidence="2" id="KW-0963">Cytoplasm</keyword>
<reference evidence="7" key="2">
    <citation type="submission" date="2025-09" db="UniProtKB">
        <authorList>
            <consortium name="Ensembl"/>
        </authorList>
    </citation>
    <scope>IDENTIFICATION</scope>
</reference>
<dbReference type="GO" id="GO:0060090">
    <property type="term" value="F:molecular adaptor activity"/>
    <property type="evidence" value="ECO:0007669"/>
    <property type="project" value="InterPro"/>
</dbReference>
<evidence type="ECO:0000256" key="1">
    <source>
        <dbReference type="ARBA" id="ARBA00004300"/>
    </source>
</evidence>
<feature type="coiled-coil region" evidence="5">
    <location>
        <begin position="123"/>
        <end position="150"/>
    </location>
</feature>
<dbReference type="Ensembl" id="ENSGMOT00000058285.1">
    <property type="protein sequence ID" value="ENSGMOP00000067859.1"/>
    <property type="gene ID" value="ENSGMOG00000007209.2"/>
</dbReference>
<comment type="subcellular location">
    <subcellularLocation>
        <location evidence="1">Cytoplasm</location>
        <location evidence="1">Cytoskeleton</location>
        <location evidence="1">Microtubule organizing center</location>
        <location evidence="1">Centrosome</location>
    </subcellularLocation>
</comment>
<dbReference type="PANTHER" id="PTHR44981">
    <property type="entry name" value="PERICENTRIN-LIKE PROTEIN, ISOFORM F"/>
    <property type="match status" value="1"/>
</dbReference>
<feature type="coiled-coil region" evidence="5">
    <location>
        <begin position="66"/>
        <end position="93"/>
    </location>
</feature>
<evidence type="ECO:0000256" key="3">
    <source>
        <dbReference type="ARBA" id="ARBA00023054"/>
    </source>
</evidence>
<evidence type="ECO:0000256" key="5">
    <source>
        <dbReference type="SAM" id="Coils"/>
    </source>
</evidence>
<keyword evidence="3 5" id="KW-0175">Coiled coil</keyword>
<reference evidence="7" key="1">
    <citation type="submission" date="2025-08" db="UniProtKB">
        <authorList>
            <consortium name="Ensembl"/>
        </authorList>
    </citation>
    <scope>IDENTIFICATION</scope>
</reference>
<dbReference type="GO" id="GO:0007165">
    <property type="term" value="P:signal transduction"/>
    <property type="evidence" value="ECO:0007669"/>
    <property type="project" value="InterPro"/>
</dbReference>
<name>A0A8C5CVX4_GADMO</name>
<feature type="compositionally biased region" description="Basic and acidic residues" evidence="6">
    <location>
        <begin position="40"/>
        <end position="58"/>
    </location>
</feature>
<accession>A0A8C5CVX4</accession>
<sequence>MGTGWTEGFSEGVSECVVLLRNQHPLLASFKVRQKKTRLRKNDGRKREMKERETKERDEEVDALHLMTKEAKMDDMEDELAVKTQAVEELSRELEEIRACFGSEGIHQLQDFEAALKQRDGIITQLTSNLQQARDEKEDIMREFLQMTEQSHKLHIQFQQLQAGETLRNTTHSSTAADLLQARQQMVQYQQQLEDLGAQVRKKLQSCCVFTRTCFQ</sequence>